<dbReference type="Pfam" id="PF01336">
    <property type="entry name" value="tRNA_anti-codon"/>
    <property type="match status" value="1"/>
</dbReference>
<dbReference type="SUPFAM" id="SSF50249">
    <property type="entry name" value="Nucleic acid-binding proteins"/>
    <property type="match status" value="1"/>
</dbReference>
<dbReference type="Pfam" id="PF00152">
    <property type="entry name" value="tRNA-synt_2"/>
    <property type="match status" value="1"/>
</dbReference>
<dbReference type="AlphaFoldDB" id="A0AAD5UTH0"/>
<dbReference type="InterPro" id="IPR004365">
    <property type="entry name" value="NA-bd_OB_tRNA"/>
</dbReference>
<keyword evidence="4" id="KW-0963">Cytoplasm</keyword>
<dbReference type="EC" id="6.1.1.22" evidence="3"/>
<dbReference type="NCBIfam" id="TIGR00457">
    <property type="entry name" value="asnS"/>
    <property type="match status" value="1"/>
</dbReference>
<feature type="region of interest" description="Disordered" evidence="12">
    <location>
        <begin position="38"/>
        <end position="74"/>
    </location>
</feature>
<dbReference type="Gene3D" id="2.40.50.140">
    <property type="entry name" value="Nucleic acid-binding proteins"/>
    <property type="match status" value="1"/>
</dbReference>
<dbReference type="PANTHER" id="PTHR22594">
    <property type="entry name" value="ASPARTYL/LYSYL-TRNA SYNTHETASE"/>
    <property type="match status" value="1"/>
</dbReference>
<dbReference type="CDD" id="cd00776">
    <property type="entry name" value="AsxRS_core"/>
    <property type="match status" value="1"/>
</dbReference>
<evidence type="ECO:0000256" key="2">
    <source>
        <dbReference type="ARBA" id="ARBA00008226"/>
    </source>
</evidence>
<dbReference type="GO" id="GO:0004816">
    <property type="term" value="F:asparagine-tRNA ligase activity"/>
    <property type="evidence" value="ECO:0007669"/>
    <property type="project" value="UniProtKB-EC"/>
</dbReference>
<proteinExistence type="inferred from homology"/>
<dbReference type="SUPFAM" id="SSF55681">
    <property type="entry name" value="Class II aaRS and biotin synthetases"/>
    <property type="match status" value="1"/>
</dbReference>
<dbReference type="InterPro" id="IPR004364">
    <property type="entry name" value="Aa-tRNA-synt_II"/>
</dbReference>
<evidence type="ECO:0000256" key="10">
    <source>
        <dbReference type="ARBA" id="ARBA00029886"/>
    </source>
</evidence>
<dbReference type="PANTHER" id="PTHR22594:SF16">
    <property type="entry name" value="ASPARAGINE--TRNA LIGASE, CYTOPLASMIC"/>
    <property type="match status" value="1"/>
</dbReference>
<name>A0AAD5UTH0_9APHY</name>
<keyword evidence="9" id="KW-0030">Aminoacyl-tRNA synthetase</keyword>
<evidence type="ECO:0000256" key="7">
    <source>
        <dbReference type="ARBA" id="ARBA00022840"/>
    </source>
</evidence>
<dbReference type="GO" id="GO:0003676">
    <property type="term" value="F:nucleic acid binding"/>
    <property type="evidence" value="ECO:0007669"/>
    <property type="project" value="InterPro"/>
</dbReference>
<dbReference type="PROSITE" id="PS50862">
    <property type="entry name" value="AA_TRNA_LIGASE_II"/>
    <property type="match status" value="1"/>
</dbReference>
<comment type="caution">
    <text evidence="14">The sequence shown here is derived from an EMBL/GenBank/DDBJ whole genome shotgun (WGS) entry which is preliminary data.</text>
</comment>
<evidence type="ECO:0000256" key="4">
    <source>
        <dbReference type="ARBA" id="ARBA00022490"/>
    </source>
</evidence>
<dbReference type="Gene3D" id="3.30.1910.20">
    <property type="entry name" value="asparaginyl-tRNA synthetase, N-terminal domain"/>
    <property type="match status" value="1"/>
</dbReference>
<dbReference type="Pfam" id="PF20917">
    <property type="entry name" value="AsnRS_N"/>
    <property type="match status" value="1"/>
</dbReference>
<protein>
    <recommendedName>
        <fullName evidence="3">asparagine--tRNA ligase</fullName>
        <ecNumber evidence="3">6.1.1.22</ecNumber>
    </recommendedName>
    <alternativeName>
        <fullName evidence="10">Asparaginyl-tRNA synthetase</fullName>
    </alternativeName>
</protein>
<evidence type="ECO:0000256" key="12">
    <source>
        <dbReference type="SAM" id="MobiDB-lite"/>
    </source>
</evidence>
<gene>
    <name evidence="14" type="ORF">NLI96_g11357</name>
</gene>
<dbReference type="EMBL" id="JANAWD010000745">
    <property type="protein sequence ID" value="KAJ3476155.1"/>
    <property type="molecule type" value="Genomic_DNA"/>
</dbReference>
<evidence type="ECO:0000256" key="9">
    <source>
        <dbReference type="ARBA" id="ARBA00023146"/>
    </source>
</evidence>
<comment type="similarity">
    <text evidence="2">Belongs to the class-II aminoacyl-tRNA synthetase family.</text>
</comment>
<feature type="domain" description="Aminoacyl-transfer RNA synthetases class-II family profile" evidence="13">
    <location>
        <begin position="249"/>
        <end position="565"/>
    </location>
</feature>
<dbReference type="GO" id="GO:0006421">
    <property type="term" value="P:asparaginyl-tRNA aminoacylation"/>
    <property type="evidence" value="ECO:0007669"/>
    <property type="project" value="InterPro"/>
</dbReference>
<dbReference type="Gene3D" id="3.30.930.10">
    <property type="entry name" value="Bira Bifunctional Protein, Domain 2"/>
    <property type="match status" value="1"/>
</dbReference>
<dbReference type="InterPro" id="IPR045864">
    <property type="entry name" value="aa-tRNA-synth_II/BPL/LPL"/>
</dbReference>
<keyword evidence="6" id="KW-0547">Nucleotide-binding</keyword>
<comment type="subcellular location">
    <subcellularLocation>
        <location evidence="1">Cytoplasm</location>
    </subcellularLocation>
</comment>
<keyword evidence="5" id="KW-0436">Ligase</keyword>
<dbReference type="Proteomes" id="UP001212997">
    <property type="component" value="Unassembled WGS sequence"/>
</dbReference>
<evidence type="ECO:0000256" key="11">
    <source>
        <dbReference type="ARBA" id="ARBA00047844"/>
    </source>
</evidence>
<evidence type="ECO:0000256" key="8">
    <source>
        <dbReference type="ARBA" id="ARBA00022917"/>
    </source>
</evidence>
<keyword evidence="8" id="KW-0648">Protein biosynthesis</keyword>
<keyword evidence="15" id="KW-1185">Reference proteome</keyword>
<comment type="catalytic activity">
    <reaction evidence="11">
        <text>tRNA(Asn) + L-asparagine + ATP = L-asparaginyl-tRNA(Asn) + AMP + diphosphate + H(+)</text>
        <dbReference type="Rhea" id="RHEA:11180"/>
        <dbReference type="Rhea" id="RHEA-COMP:9659"/>
        <dbReference type="Rhea" id="RHEA-COMP:9674"/>
        <dbReference type="ChEBI" id="CHEBI:15378"/>
        <dbReference type="ChEBI" id="CHEBI:30616"/>
        <dbReference type="ChEBI" id="CHEBI:33019"/>
        <dbReference type="ChEBI" id="CHEBI:58048"/>
        <dbReference type="ChEBI" id="CHEBI:78442"/>
        <dbReference type="ChEBI" id="CHEBI:78515"/>
        <dbReference type="ChEBI" id="CHEBI:456215"/>
        <dbReference type="EC" id="6.1.1.22"/>
    </reaction>
</comment>
<dbReference type="InterPro" id="IPR002312">
    <property type="entry name" value="Asp/Asn-tRNA-synth_IIb"/>
</dbReference>
<feature type="compositionally biased region" description="Basic and acidic residues" evidence="12">
    <location>
        <begin position="63"/>
        <end position="74"/>
    </location>
</feature>
<reference evidence="14" key="1">
    <citation type="submission" date="2022-07" db="EMBL/GenBank/DDBJ databases">
        <title>Genome Sequence of Physisporinus lineatus.</title>
        <authorList>
            <person name="Buettner E."/>
        </authorList>
    </citation>
    <scope>NUCLEOTIDE SEQUENCE</scope>
    <source>
        <strain evidence="14">VT162</strain>
    </source>
</reference>
<dbReference type="InterPro" id="IPR048952">
    <property type="entry name" value="AsnRS_N"/>
</dbReference>
<dbReference type="PRINTS" id="PR01042">
    <property type="entry name" value="TRNASYNTHASP"/>
</dbReference>
<dbReference type="InterPro" id="IPR006195">
    <property type="entry name" value="aa-tRNA-synth_II"/>
</dbReference>
<dbReference type="CDD" id="cd04323">
    <property type="entry name" value="AsnRS_cyto_like_N"/>
    <property type="match status" value="1"/>
</dbReference>
<evidence type="ECO:0000259" key="13">
    <source>
        <dbReference type="PROSITE" id="PS50862"/>
    </source>
</evidence>
<accession>A0AAD5UTH0</accession>
<keyword evidence="7" id="KW-0067">ATP-binding</keyword>
<evidence type="ECO:0000256" key="3">
    <source>
        <dbReference type="ARBA" id="ARBA00012816"/>
    </source>
</evidence>
<dbReference type="GO" id="GO:0005524">
    <property type="term" value="F:ATP binding"/>
    <property type="evidence" value="ECO:0007669"/>
    <property type="project" value="UniProtKB-KW"/>
</dbReference>
<dbReference type="InterPro" id="IPR012340">
    <property type="entry name" value="NA-bd_OB-fold"/>
</dbReference>
<sequence length="573" mass="63498">MAPIHIDESAGSDDTGLGTPEAPYQSLAFALFKHGQTTSTLIRKDPTGTYEEPTQSSLKKAKKGADGLEKKRKKAEELAEREAKLKGEEKEKREKLLEESKKIILKEDGSLPAPTKAKLGNLAPLRSQRIRVFGWVHRLRDQKGLIFIVLRDGTGYLQCVLSGITAQTYDALTLTLESSVELVGTLQPVPEGKTAPGGHELSVDYWRVLGASPGADDSFSNRLNEKSDPSILADLRHLVLRGETASAILKLRSALLAAFRASLVSHDLLEVTPPCLVQTQVEGGATLFKLDYYGQPAFLTQSSQLYLETCLPSLGDVFCVQESFRAENSHTRRHLSEYTHLEAELAFITFDDLMSHLEEIICETIDRLLKDPISGALIKQLNPNFTPPARPFKRLSYVDAINWLNEHGIQHEAEDAEGNVIKDEAGNPKMVDHAVGDDIAEAAERKMTDILGTPVFLYGFPAELKAFYMKKIPKKEGEAGPVCTESCDLLMPGVGEIVGGSMRIADMEELISAYKREGIDPTPYYWFTDQRKYGTCEHGGYGLGVERFLAWLANRYTVRECSLYPRWPGRATP</sequence>
<dbReference type="InterPro" id="IPR004522">
    <property type="entry name" value="Asn-tRNA-ligase"/>
</dbReference>
<evidence type="ECO:0000313" key="15">
    <source>
        <dbReference type="Proteomes" id="UP001212997"/>
    </source>
</evidence>
<dbReference type="GO" id="GO:0005737">
    <property type="term" value="C:cytoplasm"/>
    <property type="evidence" value="ECO:0007669"/>
    <property type="project" value="UniProtKB-SubCell"/>
</dbReference>
<evidence type="ECO:0000256" key="6">
    <source>
        <dbReference type="ARBA" id="ARBA00022741"/>
    </source>
</evidence>
<evidence type="ECO:0000256" key="5">
    <source>
        <dbReference type="ARBA" id="ARBA00022598"/>
    </source>
</evidence>
<organism evidence="14 15">
    <name type="scientific">Meripilus lineatus</name>
    <dbReference type="NCBI Taxonomy" id="2056292"/>
    <lineage>
        <taxon>Eukaryota</taxon>
        <taxon>Fungi</taxon>
        <taxon>Dikarya</taxon>
        <taxon>Basidiomycota</taxon>
        <taxon>Agaricomycotina</taxon>
        <taxon>Agaricomycetes</taxon>
        <taxon>Polyporales</taxon>
        <taxon>Meripilaceae</taxon>
        <taxon>Meripilus</taxon>
    </lineage>
</organism>
<evidence type="ECO:0000313" key="14">
    <source>
        <dbReference type="EMBL" id="KAJ3476155.1"/>
    </source>
</evidence>
<feature type="region of interest" description="Disordered" evidence="12">
    <location>
        <begin position="1"/>
        <end position="21"/>
    </location>
</feature>
<evidence type="ECO:0000256" key="1">
    <source>
        <dbReference type="ARBA" id="ARBA00004496"/>
    </source>
</evidence>